<dbReference type="InterPro" id="IPR059127">
    <property type="entry name" value="Diguanyl_cycl_sensor_dom"/>
</dbReference>
<dbReference type="AlphaFoldDB" id="A0AB32ZZZ6"/>
<dbReference type="Gene3D" id="3.30.450.20">
    <property type="entry name" value="PAS domain"/>
    <property type="match status" value="1"/>
</dbReference>
<dbReference type="NCBIfam" id="TIGR00229">
    <property type="entry name" value="sensory_box"/>
    <property type="match status" value="1"/>
</dbReference>
<comment type="cofactor">
    <cofactor evidence="1">
        <name>Mg(2+)</name>
        <dbReference type="ChEBI" id="CHEBI:18420"/>
    </cofactor>
</comment>
<sequence length="322" mass="35961">MRTSMLSKNKSTTSHLELFNFYKDSSLARMINFINEAIVVVDSNGTMEMVNTNASSLLGLSRDELLSENLLNFINDETGQIQSHVIQCLDNAAQNALETPPFEVSLTQRSQSHRDISVEISVSSLPEELSSSNSLFFCILRDLTLHKAEYAALKRKAETDFLTGLANRHKFSDYLSSQWTKCSSEGSPLSVILIDIDHFKAFNDEYGHIAGDRCLKRIGELLSLSMPNRDTLAARYGGEEFAIILPNCASQTAQLLAIRIKRHLAQLSARHFVLASNKKLTVSMGVATNENQRYENITSLLQAADTLLYQAKSRGRDQICFL</sequence>
<dbReference type="SUPFAM" id="SSF55073">
    <property type="entry name" value="Nucleotide cyclase"/>
    <property type="match status" value="1"/>
</dbReference>
<dbReference type="KEGG" id="amg:AMEC673_12570"/>
<dbReference type="InterPro" id="IPR043128">
    <property type="entry name" value="Rev_trsase/Diguanyl_cyclase"/>
</dbReference>
<dbReference type="EMBL" id="CP003844">
    <property type="protein sequence ID" value="AFT75200.1"/>
    <property type="molecule type" value="Genomic_DNA"/>
</dbReference>
<dbReference type="CDD" id="cd01949">
    <property type="entry name" value="GGDEF"/>
    <property type="match status" value="1"/>
</dbReference>
<gene>
    <name evidence="6" type="ordered locus">AMEC673_12570</name>
</gene>
<evidence type="ECO:0000256" key="1">
    <source>
        <dbReference type="ARBA" id="ARBA00001946"/>
    </source>
</evidence>
<dbReference type="NCBIfam" id="TIGR00254">
    <property type="entry name" value="GGDEF"/>
    <property type="match status" value="1"/>
</dbReference>
<evidence type="ECO:0000259" key="4">
    <source>
        <dbReference type="PROSITE" id="PS50112"/>
    </source>
</evidence>
<dbReference type="GO" id="GO:1902201">
    <property type="term" value="P:negative regulation of bacterial-type flagellum-dependent cell motility"/>
    <property type="evidence" value="ECO:0007669"/>
    <property type="project" value="TreeGrafter"/>
</dbReference>
<dbReference type="PROSITE" id="PS50887">
    <property type="entry name" value="GGDEF"/>
    <property type="match status" value="1"/>
</dbReference>
<dbReference type="GO" id="GO:0005886">
    <property type="term" value="C:plasma membrane"/>
    <property type="evidence" value="ECO:0007669"/>
    <property type="project" value="TreeGrafter"/>
</dbReference>
<dbReference type="EC" id="2.7.7.65" evidence="2"/>
<evidence type="ECO:0000259" key="5">
    <source>
        <dbReference type="PROSITE" id="PS50887"/>
    </source>
</evidence>
<evidence type="ECO:0000256" key="2">
    <source>
        <dbReference type="ARBA" id="ARBA00012528"/>
    </source>
</evidence>
<dbReference type="InterPro" id="IPR050469">
    <property type="entry name" value="Diguanylate_Cyclase"/>
</dbReference>
<name>A0AB32ZZZ6_ALTME</name>
<dbReference type="GO" id="GO:0043709">
    <property type="term" value="P:cell adhesion involved in single-species biofilm formation"/>
    <property type="evidence" value="ECO:0007669"/>
    <property type="project" value="TreeGrafter"/>
</dbReference>
<dbReference type="GO" id="GO:0052621">
    <property type="term" value="F:diguanylate cyclase activity"/>
    <property type="evidence" value="ECO:0007669"/>
    <property type="project" value="UniProtKB-EC"/>
</dbReference>
<dbReference type="SMART" id="SM00267">
    <property type="entry name" value="GGDEF"/>
    <property type="match status" value="1"/>
</dbReference>
<dbReference type="PROSITE" id="PS50112">
    <property type="entry name" value="PAS"/>
    <property type="match status" value="1"/>
</dbReference>
<dbReference type="InterPro" id="IPR035965">
    <property type="entry name" value="PAS-like_dom_sf"/>
</dbReference>
<feature type="domain" description="PAS" evidence="4">
    <location>
        <begin position="23"/>
        <end position="96"/>
    </location>
</feature>
<dbReference type="Proteomes" id="UP000006296">
    <property type="component" value="Chromosome"/>
</dbReference>
<dbReference type="RefSeq" id="WP_014950057.1">
    <property type="nucleotide sequence ID" value="NC_018678.1"/>
</dbReference>
<dbReference type="PANTHER" id="PTHR45138">
    <property type="entry name" value="REGULATORY COMPONENTS OF SENSORY TRANSDUCTION SYSTEM"/>
    <property type="match status" value="1"/>
</dbReference>
<dbReference type="InterPro" id="IPR000014">
    <property type="entry name" value="PAS"/>
</dbReference>
<comment type="catalytic activity">
    <reaction evidence="3">
        <text>2 GTP = 3',3'-c-di-GMP + 2 diphosphate</text>
        <dbReference type="Rhea" id="RHEA:24898"/>
        <dbReference type="ChEBI" id="CHEBI:33019"/>
        <dbReference type="ChEBI" id="CHEBI:37565"/>
        <dbReference type="ChEBI" id="CHEBI:58805"/>
        <dbReference type="EC" id="2.7.7.65"/>
    </reaction>
</comment>
<dbReference type="InterPro" id="IPR000160">
    <property type="entry name" value="GGDEF_dom"/>
</dbReference>
<organism evidence="6 7">
    <name type="scientific">Alteromonas macleodii (strain English Channel 673)</name>
    <dbReference type="NCBI Taxonomy" id="1004788"/>
    <lineage>
        <taxon>Bacteria</taxon>
        <taxon>Pseudomonadati</taxon>
        <taxon>Pseudomonadota</taxon>
        <taxon>Gammaproteobacteria</taxon>
        <taxon>Alteromonadales</taxon>
        <taxon>Alteromonadaceae</taxon>
        <taxon>Alteromonas/Salinimonas group</taxon>
        <taxon>Alteromonas</taxon>
    </lineage>
</organism>
<dbReference type="SMART" id="SM00091">
    <property type="entry name" value="PAS"/>
    <property type="match status" value="1"/>
</dbReference>
<feature type="domain" description="GGDEF" evidence="5">
    <location>
        <begin position="187"/>
        <end position="322"/>
    </location>
</feature>
<evidence type="ECO:0000256" key="3">
    <source>
        <dbReference type="ARBA" id="ARBA00034247"/>
    </source>
</evidence>
<accession>A0AB32ZZZ6</accession>
<dbReference type="Pfam" id="PF00990">
    <property type="entry name" value="GGDEF"/>
    <property type="match status" value="1"/>
</dbReference>
<proteinExistence type="predicted"/>
<dbReference type="InterPro" id="IPR029787">
    <property type="entry name" value="Nucleotide_cyclase"/>
</dbReference>
<dbReference type="SUPFAM" id="SSF55785">
    <property type="entry name" value="PYP-like sensor domain (PAS domain)"/>
    <property type="match status" value="1"/>
</dbReference>
<dbReference type="FunFam" id="3.30.70.270:FF:000001">
    <property type="entry name" value="Diguanylate cyclase domain protein"/>
    <property type="match status" value="1"/>
</dbReference>
<reference evidence="7" key="1">
    <citation type="journal article" date="2012" name="Sci. Rep.">
        <title>Genomes of surface isolates of Alteromonas macleodii: the life of a widespread marine opportunistic copiotroph.</title>
        <authorList>
            <person name="Lopez-Perez M."/>
            <person name="Gonzaga A."/>
            <person name="Martin-Cuadrado A.B."/>
            <person name="Onyshchenko O."/>
            <person name="Ghavidel A."/>
            <person name="Ghai R."/>
            <person name="Rodriguez-Valera F."/>
        </authorList>
    </citation>
    <scope>NUCLEOTIDE SEQUENCE [LARGE SCALE GENOMIC DNA]</scope>
    <source>
        <strain evidence="7">English Channel 673</strain>
    </source>
</reference>
<evidence type="ECO:0000313" key="6">
    <source>
        <dbReference type="EMBL" id="AFT75200.1"/>
    </source>
</evidence>
<protein>
    <recommendedName>
        <fullName evidence="2">diguanylate cyclase</fullName>
        <ecNumber evidence="2">2.7.7.65</ecNumber>
    </recommendedName>
</protein>
<dbReference type="PANTHER" id="PTHR45138:SF9">
    <property type="entry name" value="DIGUANYLATE CYCLASE DGCM-RELATED"/>
    <property type="match status" value="1"/>
</dbReference>
<dbReference type="Gene3D" id="3.30.70.270">
    <property type="match status" value="1"/>
</dbReference>
<dbReference type="Pfam" id="PF24820">
    <property type="entry name" value="Diguanyl_cycl_sensor"/>
    <property type="match status" value="1"/>
</dbReference>
<evidence type="ECO:0000313" key="7">
    <source>
        <dbReference type="Proteomes" id="UP000006296"/>
    </source>
</evidence>
<dbReference type="CDD" id="cd00130">
    <property type="entry name" value="PAS"/>
    <property type="match status" value="1"/>
</dbReference>